<protein>
    <submittedName>
        <fullName evidence="2">Uncharacterized protein</fullName>
    </submittedName>
</protein>
<comment type="caution">
    <text evidence="2">The sequence shown here is derived from an EMBL/GenBank/DDBJ whole genome shotgun (WGS) entry which is preliminary data.</text>
</comment>
<organism evidence="2 3">
    <name type="scientific">Psophocarpus tetragonolobus</name>
    <name type="common">Winged bean</name>
    <name type="synonym">Dolichos tetragonolobus</name>
    <dbReference type="NCBI Taxonomy" id="3891"/>
    <lineage>
        <taxon>Eukaryota</taxon>
        <taxon>Viridiplantae</taxon>
        <taxon>Streptophyta</taxon>
        <taxon>Embryophyta</taxon>
        <taxon>Tracheophyta</taxon>
        <taxon>Spermatophyta</taxon>
        <taxon>Magnoliopsida</taxon>
        <taxon>eudicotyledons</taxon>
        <taxon>Gunneridae</taxon>
        <taxon>Pentapetalae</taxon>
        <taxon>rosids</taxon>
        <taxon>fabids</taxon>
        <taxon>Fabales</taxon>
        <taxon>Fabaceae</taxon>
        <taxon>Papilionoideae</taxon>
        <taxon>50 kb inversion clade</taxon>
        <taxon>NPAAA clade</taxon>
        <taxon>indigoferoid/millettioid clade</taxon>
        <taxon>Phaseoleae</taxon>
        <taxon>Psophocarpus</taxon>
    </lineage>
</organism>
<dbReference type="Proteomes" id="UP001386955">
    <property type="component" value="Unassembled WGS sequence"/>
</dbReference>
<keyword evidence="1" id="KW-0472">Membrane</keyword>
<dbReference type="EMBL" id="JAYMYS010000008">
    <property type="protein sequence ID" value="KAK7383253.1"/>
    <property type="molecule type" value="Genomic_DNA"/>
</dbReference>
<proteinExistence type="predicted"/>
<evidence type="ECO:0000313" key="3">
    <source>
        <dbReference type="Proteomes" id="UP001386955"/>
    </source>
</evidence>
<name>A0AAN9RUB6_PSOTE</name>
<dbReference type="AlphaFoldDB" id="A0AAN9RUB6"/>
<keyword evidence="1" id="KW-0812">Transmembrane</keyword>
<keyword evidence="3" id="KW-1185">Reference proteome</keyword>
<reference evidence="2 3" key="1">
    <citation type="submission" date="2024-01" db="EMBL/GenBank/DDBJ databases">
        <title>The genomes of 5 underutilized Papilionoideae crops provide insights into root nodulation and disease resistanc.</title>
        <authorList>
            <person name="Jiang F."/>
        </authorList>
    </citation>
    <scope>NUCLEOTIDE SEQUENCE [LARGE SCALE GENOMIC DNA]</scope>
    <source>
        <strain evidence="2">DUOXIRENSHENG_FW03</strain>
        <tissue evidence="2">Leaves</tissue>
    </source>
</reference>
<feature type="transmembrane region" description="Helical" evidence="1">
    <location>
        <begin position="49"/>
        <end position="72"/>
    </location>
</feature>
<sequence length="73" mass="7966">MLSVSQATYIVEMLGWLDLVYVDAYDNITLFATTQLLENYLSVCHAGPIFAVSSWVSVASFASVLPLGYVSLT</sequence>
<accession>A0AAN9RUB6</accession>
<keyword evidence="1" id="KW-1133">Transmembrane helix</keyword>
<gene>
    <name evidence="2" type="ORF">VNO78_28927</name>
</gene>
<evidence type="ECO:0000313" key="2">
    <source>
        <dbReference type="EMBL" id="KAK7383253.1"/>
    </source>
</evidence>
<evidence type="ECO:0000256" key="1">
    <source>
        <dbReference type="SAM" id="Phobius"/>
    </source>
</evidence>